<gene>
    <name evidence="1" type="ORF">BC938DRAFT_481103</name>
</gene>
<evidence type="ECO:0000313" key="1">
    <source>
        <dbReference type="EMBL" id="RUS29066.1"/>
    </source>
</evidence>
<comment type="caution">
    <text evidence="1">The sequence shown here is derived from an EMBL/GenBank/DDBJ whole genome shotgun (WGS) entry which is preliminary data.</text>
</comment>
<protein>
    <submittedName>
        <fullName evidence="1">Uncharacterized protein</fullName>
    </submittedName>
</protein>
<accession>A0A433QGY8</accession>
<dbReference type="EMBL" id="RBNJ01005685">
    <property type="protein sequence ID" value="RUS29066.1"/>
    <property type="molecule type" value="Genomic_DNA"/>
</dbReference>
<evidence type="ECO:0000313" key="2">
    <source>
        <dbReference type="Proteomes" id="UP000274822"/>
    </source>
</evidence>
<keyword evidence="2" id="KW-1185">Reference proteome</keyword>
<dbReference type="Proteomes" id="UP000274822">
    <property type="component" value="Unassembled WGS sequence"/>
</dbReference>
<organism evidence="1 2">
    <name type="scientific">Jimgerdemannia flammicorona</name>
    <dbReference type="NCBI Taxonomy" id="994334"/>
    <lineage>
        <taxon>Eukaryota</taxon>
        <taxon>Fungi</taxon>
        <taxon>Fungi incertae sedis</taxon>
        <taxon>Mucoromycota</taxon>
        <taxon>Mucoromycotina</taxon>
        <taxon>Endogonomycetes</taxon>
        <taxon>Endogonales</taxon>
        <taxon>Endogonaceae</taxon>
        <taxon>Jimgerdemannia</taxon>
    </lineage>
</organism>
<proteinExistence type="predicted"/>
<sequence length="133" mass="15064">MCIQIGHKVNLASIVRYAVYEVGADLSHLSPNERKAIPLLIKVGRLLDAGNEELLERLEAHNGEQLLTLFHMYKGVWKPYRHSQAREDSNTPFIVGVPPRPKGGNFYPEDMTKGEFEAWVTGLNEHEKHAKGF</sequence>
<name>A0A433QGY8_9FUNG</name>
<reference evidence="1 2" key="1">
    <citation type="journal article" date="2018" name="New Phytol.">
        <title>Phylogenomics of Endogonaceae and evolution of mycorrhizas within Mucoromycota.</title>
        <authorList>
            <person name="Chang Y."/>
            <person name="Desiro A."/>
            <person name="Na H."/>
            <person name="Sandor L."/>
            <person name="Lipzen A."/>
            <person name="Clum A."/>
            <person name="Barry K."/>
            <person name="Grigoriev I.V."/>
            <person name="Martin F.M."/>
            <person name="Stajich J.E."/>
            <person name="Smith M.E."/>
            <person name="Bonito G."/>
            <person name="Spatafora J.W."/>
        </authorList>
    </citation>
    <scope>NUCLEOTIDE SEQUENCE [LARGE SCALE GENOMIC DNA]</scope>
    <source>
        <strain evidence="1 2">AD002</strain>
    </source>
</reference>
<dbReference type="AlphaFoldDB" id="A0A433QGY8"/>